<dbReference type="eggNOG" id="KOG3645">
    <property type="taxonomic scope" value="Eukaryota"/>
</dbReference>
<name>A0A1I7U0W6_9PELO</name>
<dbReference type="Gene3D" id="2.70.170.10">
    <property type="entry name" value="Neurotransmitter-gated ion-channel ligand-binding domain"/>
    <property type="match status" value="1"/>
</dbReference>
<reference evidence="3" key="1">
    <citation type="submission" date="2016-11" db="UniProtKB">
        <authorList>
            <consortium name="WormBaseParasite"/>
        </authorList>
    </citation>
    <scope>IDENTIFICATION</scope>
</reference>
<dbReference type="Pfam" id="PF02931">
    <property type="entry name" value="Neur_chan_LBD"/>
    <property type="match status" value="1"/>
</dbReference>
<dbReference type="SUPFAM" id="SSF63712">
    <property type="entry name" value="Nicotinic receptor ligand binding domain-like"/>
    <property type="match status" value="1"/>
</dbReference>
<keyword evidence="2" id="KW-1185">Reference proteome</keyword>
<dbReference type="Proteomes" id="UP000095282">
    <property type="component" value="Unplaced"/>
</dbReference>
<dbReference type="GO" id="GO:0005230">
    <property type="term" value="F:extracellular ligand-gated monoatomic ion channel activity"/>
    <property type="evidence" value="ECO:0007669"/>
    <property type="project" value="InterPro"/>
</dbReference>
<sequence length="86" mass="10165">MNFAFLLRIFIYAGLIFYVNPNRYADQMYEDLLYYYNKNVRPVKNASESVKVKFGSSLIRIIDVVSHELTKTISFRTKISDRNENT</sequence>
<proteinExistence type="predicted"/>
<dbReference type="WBParaSite" id="Csp11.Scaffold629.g13742.t1">
    <property type="protein sequence ID" value="Csp11.Scaffold629.g13742.t1"/>
    <property type="gene ID" value="Csp11.Scaffold629.g13742"/>
</dbReference>
<evidence type="ECO:0000313" key="2">
    <source>
        <dbReference type="Proteomes" id="UP000095282"/>
    </source>
</evidence>
<dbReference type="STRING" id="1561998.A0A1I7U0W6"/>
<dbReference type="AlphaFoldDB" id="A0A1I7U0W6"/>
<evidence type="ECO:0000259" key="1">
    <source>
        <dbReference type="Pfam" id="PF02931"/>
    </source>
</evidence>
<organism evidence="2 3">
    <name type="scientific">Caenorhabditis tropicalis</name>
    <dbReference type="NCBI Taxonomy" id="1561998"/>
    <lineage>
        <taxon>Eukaryota</taxon>
        <taxon>Metazoa</taxon>
        <taxon>Ecdysozoa</taxon>
        <taxon>Nematoda</taxon>
        <taxon>Chromadorea</taxon>
        <taxon>Rhabditida</taxon>
        <taxon>Rhabditina</taxon>
        <taxon>Rhabditomorpha</taxon>
        <taxon>Rhabditoidea</taxon>
        <taxon>Rhabditidae</taxon>
        <taxon>Peloderinae</taxon>
        <taxon>Caenorhabditis</taxon>
    </lineage>
</organism>
<dbReference type="GO" id="GO:0016020">
    <property type="term" value="C:membrane"/>
    <property type="evidence" value="ECO:0007669"/>
    <property type="project" value="InterPro"/>
</dbReference>
<protein>
    <submittedName>
        <fullName evidence="3">Neur_chan_LBD domain-containing protein</fullName>
    </submittedName>
</protein>
<feature type="domain" description="Neurotransmitter-gated ion-channel ligand-binding" evidence="1">
    <location>
        <begin position="26"/>
        <end position="75"/>
    </location>
</feature>
<dbReference type="InterPro" id="IPR036734">
    <property type="entry name" value="Neur_chan_lig-bd_sf"/>
</dbReference>
<accession>A0A1I7U0W6</accession>
<evidence type="ECO:0000313" key="3">
    <source>
        <dbReference type="WBParaSite" id="Csp11.Scaffold629.g13742.t1"/>
    </source>
</evidence>
<dbReference type="InterPro" id="IPR006202">
    <property type="entry name" value="Neur_chan_lig-bd"/>
</dbReference>